<dbReference type="EMBL" id="CAJHUC010000446">
    <property type="protein sequence ID" value="CAD7696220.1"/>
    <property type="molecule type" value="Genomic_DNA"/>
</dbReference>
<name>A0A8S1IYI2_9CHLO</name>
<dbReference type="AlphaFoldDB" id="A0A8S1IYI2"/>
<feature type="region of interest" description="Disordered" evidence="1">
    <location>
        <begin position="65"/>
        <end position="142"/>
    </location>
</feature>
<gene>
    <name evidence="2" type="ORF">OSTQU699_LOCUS1581</name>
</gene>
<protein>
    <submittedName>
        <fullName evidence="2">Uncharacterized protein</fullName>
    </submittedName>
</protein>
<proteinExistence type="predicted"/>
<accession>A0A8S1IYI2</accession>
<evidence type="ECO:0000313" key="2">
    <source>
        <dbReference type="EMBL" id="CAD7696220.1"/>
    </source>
</evidence>
<sequence length="156" mass="16700">MLVLPEPLLISSAQKPLYLTPTPPDRQTQCQSRPFETAGVPLLSETIALPSSGRLLTPMFIPTASQKSISRGAAPPLTRSTLQEPESVSDAMLLEATSEKQTSFQSDHPEGPRPPSTLPVPTTSICSHPNRKPGGASGPSFLHRILRNDVCPTLTP</sequence>
<keyword evidence="3" id="KW-1185">Reference proteome</keyword>
<evidence type="ECO:0000256" key="1">
    <source>
        <dbReference type="SAM" id="MobiDB-lite"/>
    </source>
</evidence>
<dbReference type="Proteomes" id="UP000708148">
    <property type="component" value="Unassembled WGS sequence"/>
</dbReference>
<organism evidence="2 3">
    <name type="scientific">Ostreobium quekettii</name>
    <dbReference type="NCBI Taxonomy" id="121088"/>
    <lineage>
        <taxon>Eukaryota</taxon>
        <taxon>Viridiplantae</taxon>
        <taxon>Chlorophyta</taxon>
        <taxon>core chlorophytes</taxon>
        <taxon>Ulvophyceae</taxon>
        <taxon>TCBD clade</taxon>
        <taxon>Bryopsidales</taxon>
        <taxon>Ostreobineae</taxon>
        <taxon>Ostreobiaceae</taxon>
        <taxon>Ostreobium</taxon>
    </lineage>
</organism>
<evidence type="ECO:0000313" key="3">
    <source>
        <dbReference type="Proteomes" id="UP000708148"/>
    </source>
</evidence>
<comment type="caution">
    <text evidence="2">The sequence shown here is derived from an EMBL/GenBank/DDBJ whole genome shotgun (WGS) entry which is preliminary data.</text>
</comment>
<reference evidence="2" key="1">
    <citation type="submission" date="2020-12" db="EMBL/GenBank/DDBJ databases">
        <authorList>
            <person name="Iha C."/>
        </authorList>
    </citation>
    <scope>NUCLEOTIDE SEQUENCE</scope>
</reference>